<dbReference type="InterPro" id="IPR004304">
    <property type="entry name" value="FmdA_AmdA"/>
</dbReference>
<protein>
    <submittedName>
        <fullName evidence="1">Amidase</fullName>
    </submittedName>
</protein>
<reference evidence="2" key="1">
    <citation type="submission" date="2016-11" db="EMBL/GenBank/DDBJ databases">
        <authorList>
            <person name="Varghese N."/>
            <person name="Submissions S."/>
        </authorList>
    </citation>
    <scope>NUCLEOTIDE SEQUENCE [LARGE SCALE GENOMIC DNA]</scope>
    <source>
        <strain evidence="2">DSM 15449</strain>
    </source>
</reference>
<dbReference type="GO" id="GO:0016811">
    <property type="term" value="F:hydrolase activity, acting on carbon-nitrogen (but not peptide) bonds, in linear amides"/>
    <property type="evidence" value="ECO:0007669"/>
    <property type="project" value="InterPro"/>
</dbReference>
<dbReference type="EMBL" id="FQXJ01000016">
    <property type="protein sequence ID" value="SHI31642.1"/>
    <property type="molecule type" value="Genomic_DNA"/>
</dbReference>
<dbReference type="RefSeq" id="WP_073031427.1">
    <property type="nucleotide sequence ID" value="NZ_FQXJ01000016.1"/>
</dbReference>
<dbReference type="Pfam" id="PF03069">
    <property type="entry name" value="FmdA_AmdA"/>
    <property type="match status" value="1"/>
</dbReference>
<name>A0A1M6A562_9FIRM</name>
<gene>
    <name evidence="1" type="ORF">SAMN02746098_03897</name>
</gene>
<dbReference type="SUPFAM" id="SSF141130">
    <property type="entry name" value="Acetamidase/Formamidase-like"/>
    <property type="match status" value="1"/>
</dbReference>
<proteinExistence type="predicted"/>
<dbReference type="PANTHER" id="PTHR31891:SF1">
    <property type="entry name" value="FORMAMIDASE C869.04-RELATED"/>
    <property type="match status" value="1"/>
</dbReference>
<dbReference type="Proteomes" id="UP000183954">
    <property type="component" value="Unassembled WGS sequence"/>
</dbReference>
<dbReference type="Gene3D" id="2.40.10.120">
    <property type="match status" value="1"/>
</dbReference>
<accession>A0A1M6A562</accession>
<sequence length="295" mass="31285">MFISKDTHFFALDKNNLSVAQVDLPCELTLETLDCFSEQINSSQDTLEILDFERVNPATGPVFLNGIKAGDVISVTIQAIRVKSPGKMVAAPDAGILGSLIKKSETLIIPIEGDTACFKNLQLPLTPMIGVIGIAPEGAGVPCGTPGSHGGNMDCTLIKPGSTLYLPVQVDGGLFALGDLHAVMGDGEIMVSGVEVSGEVDVIIRKVDNWEISNPVVQTEKELAFIASALTLDQAIETATIEMAQFLTQRSSLSLNEAGMLMSACGNAQICQIVDPLKTARFSMPLSVLNQLKIL</sequence>
<evidence type="ECO:0000313" key="1">
    <source>
        <dbReference type="EMBL" id="SHI31642.1"/>
    </source>
</evidence>
<organism evidence="1 2">
    <name type="scientific">Desulfosporosinus lacus DSM 15449</name>
    <dbReference type="NCBI Taxonomy" id="1121420"/>
    <lineage>
        <taxon>Bacteria</taxon>
        <taxon>Bacillati</taxon>
        <taxon>Bacillota</taxon>
        <taxon>Clostridia</taxon>
        <taxon>Eubacteriales</taxon>
        <taxon>Desulfitobacteriaceae</taxon>
        <taxon>Desulfosporosinus</taxon>
    </lineage>
</organism>
<dbReference type="AlphaFoldDB" id="A0A1M6A562"/>
<dbReference type="STRING" id="1121420.SAMN02746098_03897"/>
<dbReference type="Gene3D" id="2.60.120.580">
    <property type="entry name" value="Acetamidase/Formamidase-like domains"/>
    <property type="match status" value="1"/>
</dbReference>
<dbReference type="PANTHER" id="PTHR31891">
    <property type="entry name" value="FORMAMIDASE C869.04-RELATED"/>
    <property type="match status" value="1"/>
</dbReference>
<keyword evidence="2" id="KW-1185">Reference proteome</keyword>
<evidence type="ECO:0000313" key="2">
    <source>
        <dbReference type="Proteomes" id="UP000183954"/>
    </source>
</evidence>
<dbReference type="OrthoDB" id="9811740at2"/>
<dbReference type="Gene3D" id="3.10.28.20">
    <property type="entry name" value="Acetamidase/Formamidase-like domains"/>
    <property type="match status" value="1"/>
</dbReference>